<dbReference type="Gene3D" id="3.40.50.300">
    <property type="entry name" value="P-loop containing nucleotide triphosphate hydrolases"/>
    <property type="match status" value="1"/>
</dbReference>
<dbReference type="InterPro" id="IPR027417">
    <property type="entry name" value="P-loop_NTPase"/>
</dbReference>
<name>A0A4Y8KYP9_9BACT</name>
<dbReference type="PANTHER" id="PTHR42939:SF1">
    <property type="entry name" value="ABC TRANSPORTER ATP-BINDING PROTEIN ALBC-RELATED"/>
    <property type="match status" value="1"/>
</dbReference>
<feature type="domain" description="ABC transporter" evidence="4">
    <location>
        <begin position="4"/>
        <end position="230"/>
    </location>
</feature>
<evidence type="ECO:0000256" key="2">
    <source>
        <dbReference type="ARBA" id="ARBA00022741"/>
    </source>
</evidence>
<dbReference type="SUPFAM" id="SSF52540">
    <property type="entry name" value="P-loop containing nucleoside triphosphate hydrolases"/>
    <property type="match status" value="1"/>
</dbReference>
<keyword evidence="6" id="KW-1185">Reference proteome</keyword>
<keyword evidence="2" id="KW-0547">Nucleotide-binding</keyword>
<gene>
    <name evidence="5" type="ORF">E2605_13700</name>
</gene>
<dbReference type="Proteomes" id="UP000297861">
    <property type="component" value="Unassembled WGS sequence"/>
</dbReference>
<dbReference type="PANTHER" id="PTHR42939">
    <property type="entry name" value="ABC TRANSPORTER ATP-BINDING PROTEIN ALBC-RELATED"/>
    <property type="match status" value="1"/>
</dbReference>
<evidence type="ECO:0000259" key="4">
    <source>
        <dbReference type="PROSITE" id="PS50893"/>
    </source>
</evidence>
<protein>
    <submittedName>
        <fullName evidence="5">ABC transporter ATP-binding protein</fullName>
    </submittedName>
</protein>
<dbReference type="GO" id="GO:0016887">
    <property type="term" value="F:ATP hydrolysis activity"/>
    <property type="evidence" value="ECO:0007669"/>
    <property type="project" value="InterPro"/>
</dbReference>
<dbReference type="InterPro" id="IPR051782">
    <property type="entry name" value="ABC_Transporter_VariousFunc"/>
</dbReference>
<proteinExistence type="predicted"/>
<dbReference type="InterPro" id="IPR003439">
    <property type="entry name" value="ABC_transporter-like_ATP-bd"/>
</dbReference>
<keyword evidence="3 5" id="KW-0067">ATP-binding</keyword>
<comment type="caution">
    <text evidence="5">The sequence shown here is derived from an EMBL/GenBank/DDBJ whole genome shotgun (WGS) entry which is preliminary data.</text>
</comment>
<sequence length="248" mass="28547">MTVLDIKNLDYCYKEDLILSNFNLSIEKGEIYGLIGNPRSGKTTIIGLVLGLLGAPEDTIYLYGEDYAKRRKEIPVITGSVVDIPCFHNFLTVWENFKFFEVKYHLGEERIIEVLRLIGLASVRNKKVRALRLEQQKRLSIGLALYHDPDFLVLDDLFRDLGKQSKTQLYKLLLKLRKIGKTILLTNRGLTDVEGICSTIGFLEEGNLILEGQVKDVKKYLQKEVNMKKSLPLPRRFCLSREDHRIQC</sequence>
<dbReference type="RefSeq" id="WP_134436895.1">
    <property type="nucleotide sequence ID" value="NZ_AP028867.1"/>
</dbReference>
<keyword evidence="1" id="KW-0813">Transport</keyword>
<accession>A0A4Y8KYP9</accession>
<organism evidence="5 6">
    <name type="scientific">Dysgonomonas capnocytophagoides</name>
    <dbReference type="NCBI Taxonomy" id="45254"/>
    <lineage>
        <taxon>Bacteria</taxon>
        <taxon>Pseudomonadati</taxon>
        <taxon>Bacteroidota</taxon>
        <taxon>Bacteroidia</taxon>
        <taxon>Bacteroidales</taxon>
        <taxon>Dysgonomonadaceae</taxon>
        <taxon>Dysgonomonas</taxon>
    </lineage>
</organism>
<reference evidence="5 6" key="1">
    <citation type="submission" date="2019-03" db="EMBL/GenBank/DDBJ databases">
        <title>San Antonio Military Medical Center submission to MRSN (WRAIR), pending publication.</title>
        <authorList>
            <person name="Blyth D.M."/>
            <person name="Mccarthy S.L."/>
            <person name="Schall S.E."/>
            <person name="Stam J.A."/>
            <person name="Ong A.C."/>
            <person name="Mcgann P.T."/>
        </authorList>
    </citation>
    <scope>NUCLEOTIDE SEQUENCE [LARGE SCALE GENOMIC DNA]</scope>
    <source>
        <strain evidence="5 6">MRSN571793</strain>
    </source>
</reference>
<dbReference type="Pfam" id="PF00005">
    <property type="entry name" value="ABC_tran"/>
    <property type="match status" value="1"/>
</dbReference>
<evidence type="ECO:0000313" key="6">
    <source>
        <dbReference type="Proteomes" id="UP000297861"/>
    </source>
</evidence>
<dbReference type="GO" id="GO:0005524">
    <property type="term" value="F:ATP binding"/>
    <property type="evidence" value="ECO:0007669"/>
    <property type="project" value="UniProtKB-KW"/>
</dbReference>
<evidence type="ECO:0000256" key="3">
    <source>
        <dbReference type="ARBA" id="ARBA00022840"/>
    </source>
</evidence>
<evidence type="ECO:0000313" key="5">
    <source>
        <dbReference type="EMBL" id="TFD94870.1"/>
    </source>
</evidence>
<dbReference type="EMBL" id="SOML01000009">
    <property type="protein sequence ID" value="TFD94870.1"/>
    <property type="molecule type" value="Genomic_DNA"/>
</dbReference>
<dbReference type="SMART" id="SM00382">
    <property type="entry name" value="AAA"/>
    <property type="match status" value="1"/>
</dbReference>
<dbReference type="PROSITE" id="PS50893">
    <property type="entry name" value="ABC_TRANSPORTER_2"/>
    <property type="match status" value="1"/>
</dbReference>
<dbReference type="OrthoDB" id="9801987at2"/>
<dbReference type="InterPro" id="IPR003593">
    <property type="entry name" value="AAA+_ATPase"/>
</dbReference>
<dbReference type="STRING" id="1121485.GCA_000426485_03225"/>
<dbReference type="AlphaFoldDB" id="A0A4Y8KYP9"/>
<evidence type="ECO:0000256" key="1">
    <source>
        <dbReference type="ARBA" id="ARBA00022448"/>
    </source>
</evidence>